<dbReference type="EMBL" id="GG705011">
    <property type="protein sequence ID" value="EEY93824.1"/>
    <property type="molecule type" value="Genomic_DNA"/>
</dbReference>
<evidence type="ECO:0000313" key="3">
    <source>
        <dbReference type="Proteomes" id="UP000018442"/>
    </source>
</evidence>
<evidence type="ECO:0000256" key="1">
    <source>
        <dbReference type="SAM" id="Phobius"/>
    </source>
</evidence>
<organism evidence="2 3">
    <name type="scientific">Acinetobacter junii SH205</name>
    <dbReference type="NCBI Taxonomy" id="575587"/>
    <lineage>
        <taxon>Bacteria</taxon>
        <taxon>Pseudomonadati</taxon>
        <taxon>Pseudomonadota</taxon>
        <taxon>Gammaproteobacteria</taxon>
        <taxon>Moraxellales</taxon>
        <taxon>Moraxellaceae</taxon>
        <taxon>Acinetobacter</taxon>
    </lineage>
</organism>
<protein>
    <submittedName>
        <fullName evidence="2">Uncharacterized protein</fullName>
    </submittedName>
</protein>
<proteinExistence type="predicted"/>
<dbReference type="HOGENOM" id="CLU_1159149_0_0_6"/>
<keyword evidence="1" id="KW-0472">Membrane</keyword>
<sequence length="278" mass="32076">MQSQTHYSPKKVQRVHSSELKYLATNFLILRIWGYAMKVVFIVIGFIFIIFFMLNRCSHQELPANTQDANNPIAQRQNILDQIVLLQPLKQYASKDYESIQQTANGVVNVNEIEASVSSTLWWKLREIIEKKADDEGQRLWANAYLQQLYDAKRKGDCFPISFPLYSKTSPQQRRALLSQNTQQQSSEALTYILTHNGKRSVVDRMQAPEAWSQVADKLRQDYGAEADLINSGETAEDKNKQCEVVVRTFEYILSLPQEQQGPVIRWFLDKHISVGIF</sequence>
<evidence type="ECO:0000313" key="2">
    <source>
        <dbReference type="EMBL" id="EEY93824.1"/>
    </source>
</evidence>
<keyword evidence="1" id="KW-0812">Transmembrane</keyword>
<dbReference type="AlphaFoldDB" id="D0SJ02"/>
<reference evidence="3" key="1">
    <citation type="journal article" date="2012" name="PLoS ONE">
        <title>The success of Acinetobacter species; genetic, metabolic and virulence attributes.</title>
        <authorList>
            <person name="Peleg A.Y."/>
            <person name="de Breij A."/>
            <person name="Adams M.D."/>
            <person name="Cerqueira G.M."/>
            <person name="Mocali S."/>
            <person name="Galardini M."/>
            <person name="Nibbering P.H."/>
            <person name="Earl A.M."/>
            <person name="Ward D.V."/>
            <person name="Paterson D.L."/>
            <person name="Seifert H."/>
            <person name="Dijkshoorn L."/>
        </authorList>
    </citation>
    <scope>NUCLEOTIDE SEQUENCE [LARGE SCALE GENOMIC DNA]</scope>
    <source>
        <strain evidence="3">SH205</strain>
    </source>
</reference>
<accession>D0SJ02</accession>
<keyword evidence="1" id="KW-1133">Transmembrane helix</keyword>
<feature type="transmembrane region" description="Helical" evidence="1">
    <location>
        <begin position="32"/>
        <end position="54"/>
    </location>
</feature>
<dbReference type="Proteomes" id="UP000018442">
    <property type="component" value="Unassembled WGS sequence"/>
</dbReference>
<gene>
    <name evidence="2" type="ORF">HMPREF0026_01100</name>
</gene>
<name>D0SJ02_ACIJU</name>